<comment type="caution">
    <text evidence="1">The sequence shown here is derived from an EMBL/GenBank/DDBJ whole genome shotgun (WGS) entry which is preliminary data.</text>
</comment>
<dbReference type="Gene3D" id="3.20.20.410">
    <property type="entry name" value="Protein of unknown function UPF0759"/>
    <property type="match status" value="1"/>
</dbReference>
<keyword evidence="2" id="KW-1185">Reference proteome</keyword>
<dbReference type="Pfam" id="PF01904">
    <property type="entry name" value="DUF72"/>
    <property type="match status" value="1"/>
</dbReference>
<dbReference type="EMBL" id="JBHSWE010000001">
    <property type="protein sequence ID" value="MFC6671770.1"/>
    <property type="molecule type" value="Genomic_DNA"/>
</dbReference>
<protein>
    <submittedName>
        <fullName evidence="1">DUF72 domain-containing protein</fullName>
    </submittedName>
</protein>
<organism evidence="1 2">
    <name type="scientific">Marinobacterium aestuariivivens</name>
    <dbReference type="NCBI Taxonomy" id="1698799"/>
    <lineage>
        <taxon>Bacteria</taxon>
        <taxon>Pseudomonadati</taxon>
        <taxon>Pseudomonadota</taxon>
        <taxon>Gammaproteobacteria</taxon>
        <taxon>Oceanospirillales</taxon>
        <taxon>Oceanospirillaceae</taxon>
        <taxon>Marinobacterium</taxon>
    </lineage>
</organism>
<dbReference type="Proteomes" id="UP001596422">
    <property type="component" value="Unassembled WGS sequence"/>
</dbReference>
<dbReference type="SUPFAM" id="SSF117396">
    <property type="entry name" value="TM1631-like"/>
    <property type="match status" value="1"/>
</dbReference>
<evidence type="ECO:0000313" key="2">
    <source>
        <dbReference type="Proteomes" id="UP001596422"/>
    </source>
</evidence>
<accession>A0ABW2A2U6</accession>
<name>A0ABW2A2U6_9GAMM</name>
<dbReference type="InterPro" id="IPR002763">
    <property type="entry name" value="DUF72"/>
</dbReference>
<dbReference type="RefSeq" id="WP_379910262.1">
    <property type="nucleotide sequence ID" value="NZ_JBHSWE010000001.1"/>
</dbReference>
<gene>
    <name evidence="1" type="ORF">ACFQDL_18150</name>
</gene>
<reference evidence="2" key="1">
    <citation type="journal article" date="2019" name="Int. J. Syst. Evol. Microbiol.">
        <title>The Global Catalogue of Microorganisms (GCM) 10K type strain sequencing project: providing services to taxonomists for standard genome sequencing and annotation.</title>
        <authorList>
            <consortium name="The Broad Institute Genomics Platform"/>
            <consortium name="The Broad Institute Genome Sequencing Center for Infectious Disease"/>
            <person name="Wu L."/>
            <person name="Ma J."/>
        </authorList>
    </citation>
    <scope>NUCLEOTIDE SEQUENCE [LARGE SCALE GENOMIC DNA]</scope>
    <source>
        <strain evidence="2">NBRC 111756</strain>
    </source>
</reference>
<dbReference type="PANTHER" id="PTHR30348:SF9">
    <property type="entry name" value="UPF0759 PROTEIN YECE"/>
    <property type="match status" value="1"/>
</dbReference>
<dbReference type="PANTHER" id="PTHR30348">
    <property type="entry name" value="UNCHARACTERIZED PROTEIN YECE"/>
    <property type="match status" value="1"/>
</dbReference>
<dbReference type="InterPro" id="IPR036520">
    <property type="entry name" value="UPF0759_sf"/>
</dbReference>
<proteinExistence type="predicted"/>
<sequence length="286" mass="32715">MQNHCYIGLPQWHHPDWGHSALSGSRRQPALERYAAHFSTVEGNSTFYALPAADTVQRWYAETPAGFRFCFKFPQTISHKQSLRHCTAELRTFFDSIAPLETKLGQLFLQLPARCGPASLETLTAFLAALPEGYRYGLEVRHPGFFDKGDAERRLNRMLMERGINRTLFDTRALFALPADDDLSRDALQKKPRVPLHVIATGTAPMVRFITPLDWQRGLPWLEPWVGKVAHWLGEGRTPYLFFHTPDNRESPELARLFAERLLQRCPGVQGFSPWSPGIRQQETLF</sequence>
<evidence type="ECO:0000313" key="1">
    <source>
        <dbReference type="EMBL" id="MFC6671770.1"/>
    </source>
</evidence>